<gene>
    <name evidence="2" type="ORF">UK15_33000</name>
</gene>
<reference evidence="3" key="1">
    <citation type="submission" date="2015-02" db="EMBL/GenBank/DDBJ databases">
        <authorList>
            <person name="Ju K.-S."/>
            <person name="Doroghazi J.R."/>
            <person name="Metcalf W."/>
        </authorList>
    </citation>
    <scope>NUCLEOTIDE SEQUENCE [LARGE SCALE GENOMIC DNA]</scope>
    <source>
        <strain evidence="3">NRRL B-16380</strain>
    </source>
</reference>
<keyword evidence="1" id="KW-1133">Transmembrane helix</keyword>
<dbReference type="AlphaFoldDB" id="A0A0M2GDA3"/>
<evidence type="ECO:0000313" key="3">
    <source>
        <dbReference type="Proteomes" id="UP000034786"/>
    </source>
</evidence>
<protein>
    <submittedName>
        <fullName evidence="2">Uncharacterized protein</fullName>
    </submittedName>
</protein>
<evidence type="ECO:0000256" key="1">
    <source>
        <dbReference type="SAM" id="Phobius"/>
    </source>
</evidence>
<name>A0A0M2GDA3_9ACTN</name>
<dbReference type="PATRIC" id="fig|284040.3.peg.5431"/>
<feature type="transmembrane region" description="Helical" evidence="1">
    <location>
        <begin position="6"/>
        <end position="25"/>
    </location>
</feature>
<comment type="caution">
    <text evidence="2">The sequence shown here is derived from an EMBL/GenBank/DDBJ whole genome shotgun (WGS) entry which is preliminary data.</text>
</comment>
<evidence type="ECO:0000313" key="2">
    <source>
        <dbReference type="EMBL" id="KJK35134.1"/>
    </source>
</evidence>
<proteinExistence type="predicted"/>
<feature type="transmembrane region" description="Helical" evidence="1">
    <location>
        <begin position="81"/>
        <end position="101"/>
    </location>
</feature>
<keyword evidence="3" id="KW-1185">Reference proteome</keyword>
<dbReference type="EMBL" id="JYJH01000034">
    <property type="protein sequence ID" value="KJK35134.1"/>
    <property type="molecule type" value="Genomic_DNA"/>
</dbReference>
<keyword evidence="1" id="KW-0472">Membrane</keyword>
<organism evidence="2 3">
    <name type="scientific">Streptomyces variegatus</name>
    <dbReference type="NCBI Taxonomy" id="284040"/>
    <lineage>
        <taxon>Bacteria</taxon>
        <taxon>Bacillati</taxon>
        <taxon>Actinomycetota</taxon>
        <taxon>Actinomycetes</taxon>
        <taxon>Kitasatosporales</taxon>
        <taxon>Streptomycetaceae</taxon>
        <taxon>Streptomyces</taxon>
    </lineage>
</organism>
<sequence length="102" mass="11253">MPQWAQWALLGILLAVGLCAFIVLLPTRQWLHGPSARIILKRWAEGGETMDVKVEVAQALVDAQRRNSDELGRRSRVYRMAVLLLLAQVLVLAAAVAYSSAT</sequence>
<keyword evidence="1" id="KW-0812">Transmembrane</keyword>
<accession>A0A0M2GDA3</accession>
<dbReference type="Proteomes" id="UP000034786">
    <property type="component" value="Unassembled WGS sequence"/>
</dbReference>